<dbReference type="EMBL" id="SRLO01000694">
    <property type="protein sequence ID" value="TNN48498.1"/>
    <property type="molecule type" value="Genomic_DNA"/>
</dbReference>
<dbReference type="InterPro" id="IPR051138">
    <property type="entry name" value="PIM_Ser/Thr_kinase"/>
</dbReference>
<dbReference type="GO" id="GO:0007346">
    <property type="term" value="P:regulation of mitotic cell cycle"/>
    <property type="evidence" value="ECO:0007669"/>
    <property type="project" value="TreeGrafter"/>
</dbReference>
<evidence type="ECO:0000256" key="10">
    <source>
        <dbReference type="SAM" id="MobiDB-lite"/>
    </source>
</evidence>
<comment type="catalytic activity">
    <reaction evidence="8">
        <text>L-threonyl-[protein] + ATP = O-phospho-L-threonyl-[protein] + ADP + H(+)</text>
        <dbReference type="Rhea" id="RHEA:46608"/>
        <dbReference type="Rhea" id="RHEA-COMP:11060"/>
        <dbReference type="Rhea" id="RHEA-COMP:11605"/>
        <dbReference type="ChEBI" id="CHEBI:15378"/>
        <dbReference type="ChEBI" id="CHEBI:30013"/>
        <dbReference type="ChEBI" id="CHEBI:30616"/>
        <dbReference type="ChEBI" id="CHEBI:61977"/>
        <dbReference type="ChEBI" id="CHEBI:456216"/>
        <dbReference type="EC" id="2.7.11.1"/>
    </reaction>
</comment>
<evidence type="ECO:0000259" key="11">
    <source>
        <dbReference type="PROSITE" id="PS50011"/>
    </source>
</evidence>
<comment type="catalytic activity">
    <reaction evidence="9">
        <text>L-seryl-[protein] + ATP = O-phospho-L-seryl-[protein] + ADP + H(+)</text>
        <dbReference type="Rhea" id="RHEA:17989"/>
        <dbReference type="Rhea" id="RHEA-COMP:9863"/>
        <dbReference type="Rhea" id="RHEA-COMP:11604"/>
        <dbReference type="ChEBI" id="CHEBI:15378"/>
        <dbReference type="ChEBI" id="CHEBI:29999"/>
        <dbReference type="ChEBI" id="CHEBI:30616"/>
        <dbReference type="ChEBI" id="CHEBI:83421"/>
        <dbReference type="ChEBI" id="CHEBI:456216"/>
        <dbReference type="EC" id="2.7.11.1"/>
    </reaction>
</comment>
<evidence type="ECO:0000256" key="8">
    <source>
        <dbReference type="ARBA" id="ARBA00047899"/>
    </source>
</evidence>
<sequence length="439" mass="49427">MDKDSAKQTQTSGDLSRGHERRKSSIVEIDMTWGRKASRTLIINKKLSEREKIDNLSRKPPEGEGPLEEKSRRLSSADKESCYTSVEEVTVGKRKASTDGDGANTEQKEILDLNHTKRDIPQDFSTDALRAEFEAKYQQQDLLGEGGCGCVYAGYCREDNLPVAIKRIPEANILCKHVDDAGRQLSVEVAVMLRLQEETRGSVGASAPVSLLDWYDLGQELILVLERPIPAVDLFHYVEGNGGSLPEEEAKIILKQLVDAAVDLQEKNIFHRDIKVENILIETGLNVPRVRLIDFGLSRFVKKGALYRQYYGTTAHVPPEWYSCGQYSAGPTTVWQMGVVLFETLQTDQYFETSKFMRKLLTISETLSESKKKNILAKMSADTDLFILVSPLRWIAGAHPHIYSPSLSPDCQDFLRACSTEDPKQRPTLTQIRLHPWLN</sequence>
<keyword evidence="6 12" id="KW-0418">Kinase</keyword>
<dbReference type="Gene3D" id="1.10.510.10">
    <property type="entry name" value="Transferase(Phosphotransferase) domain 1"/>
    <property type="match status" value="1"/>
</dbReference>
<evidence type="ECO:0000256" key="3">
    <source>
        <dbReference type="ARBA" id="ARBA00022527"/>
    </source>
</evidence>
<dbReference type="PROSITE" id="PS00108">
    <property type="entry name" value="PROTEIN_KINASE_ST"/>
    <property type="match status" value="1"/>
</dbReference>
<evidence type="ECO:0000256" key="4">
    <source>
        <dbReference type="ARBA" id="ARBA00022679"/>
    </source>
</evidence>
<keyword evidence="5" id="KW-0547">Nucleotide-binding</keyword>
<dbReference type="Proteomes" id="UP000314294">
    <property type="component" value="Unassembled WGS sequence"/>
</dbReference>
<comment type="similarity">
    <text evidence="1">Belongs to the protein kinase superfamily. CAMK Ser/Thr protein kinase family. PIM subfamily.</text>
</comment>
<reference evidence="12 13" key="1">
    <citation type="submission" date="2019-03" db="EMBL/GenBank/DDBJ databases">
        <title>First draft genome of Liparis tanakae, snailfish: a comprehensive survey of snailfish specific genes.</title>
        <authorList>
            <person name="Kim W."/>
            <person name="Song I."/>
            <person name="Jeong J.-H."/>
            <person name="Kim D."/>
            <person name="Kim S."/>
            <person name="Ryu S."/>
            <person name="Song J.Y."/>
            <person name="Lee S.K."/>
        </authorList>
    </citation>
    <scope>NUCLEOTIDE SEQUENCE [LARGE SCALE GENOMIC DNA]</scope>
    <source>
        <tissue evidence="12">Muscle</tissue>
    </source>
</reference>
<dbReference type="Gene3D" id="3.30.200.20">
    <property type="entry name" value="Phosphorylase Kinase, domain 1"/>
    <property type="match status" value="1"/>
</dbReference>
<evidence type="ECO:0000256" key="5">
    <source>
        <dbReference type="ARBA" id="ARBA00022741"/>
    </source>
</evidence>
<feature type="region of interest" description="Disordered" evidence="10">
    <location>
        <begin position="52"/>
        <end position="81"/>
    </location>
</feature>
<feature type="domain" description="Protein kinase" evidence="11">
    <location>
        <begin position="137"/>
        <end position="438"/>
    </location>
</feature>
<accession>A0A4Z2G4M2</accession>
<dbReference type="GO" id="GO:0004674">
    <property type="term" value="F:protein serine/threonine kinase activity"/>
    <property type="evidence" value="ECO:0007669"/>
    <property type="project" value="UniProtKB-KW"/>
</dbReference>
<dbReference type="FunFam" id="3.30.200.20:FF:000475">
    <property type="entry name" value="Serine/threonine-protein kinase"/>
    <property type="match status" value="1"/>
</dbReference>
<dbReference type="InterPro" id="IPR000719">
    <property type="entry name" value="Prot_kinase_dom"/>
</dbReference>
<evidence type="ECO:0000313" key="13">
    <source>
        <dbReference type="Proteomes" id="UP000314294"/>
    </source>
</evidence>
<dbReference type="SMART" id="SM00220">
    <property type="entry name" value="S_TKc"/>
    <property type="match status" value="1"/>
</dbReference>
<name>A0A4Z2G4M2_9TELE</name>
<dbReference type="InterPro" id="IPR011009">
    <property type="entry name" value="Kinase-like_dom_sf"/>
</dbReference>
<evidence type="ECO:0000313" key="12">
    <source>
        <dbReference type="EMBL" id="TNN48498.1"/>
    </source>
</evidence>
<keyword evidence="13" id="KW-1185">Reference proteome</keyword>
<keyword evidence="3" id="KW-0723">Serine/threonine-protein kinase</keyword>
<dbReference type="InterPro" id="IPR008271">
    <property type="entry name" value="Ser/Thr_kinase_AS"/>
</dbReference>
<evidence type="ECO:0000256" key="1">
    <source>
        <dbReference type="ARBA" id="ARBA00005505"/>
    </source>
</evidence>
<keyword evidence="4" id="KW-0808">Transferase</keyword>
<dbReference type="PANTHER" id="PTHR22984">
    <property type="entry name" value="SERINE/THREONINE-PROTEIN KINASE PIM"/>
    <property type="match status" value="1"/>
</dbReference>
<evidence type="ECO:0000256" key="9">
    <source>
        <dbReference type="ARBA" id="ARBA00048679"/>
    </source>
</evidence>
<comment type="caution">
    <text evidence="12">The sequence shown here is derived from an EMBL/GenBank/DDBJ whole genome shotgun (WGS) entry which is preliminary data.</text>
</comment>
<dbReference type="GO" id="GO:0043066">
    <property type="term" value="P:negative regulation of apoptotic process"/>
    <property type="evidence" value="ECO:0007669"/>
    <property type="project" value="TreeGrafter"/>
</dbReference>
<evidence type="ECO:0000256" key="2">
    <source>
        <dbReference type="ARBA" id="ARBA00012513"/>
    </source>
</evidence>
<protein>
    <recommendedName>
        <fullName evidence="2">non-specific serine/threonine protein kinase</fullName>
        <ecNumber evidence="2">2.7.11.1</ecNumber>
    </recommendedName>
</protein>
<feature type="region of interest" description="Disordered" evidence="10">
    <location>
        <begin position="1"/>
        <end position="30"/>
    </location>
</feature>
<dbReference type="EC" id="2.7.11.1" evidence="2"/>
<dbReference type="PROSITE" id="PS50011">
    <property type="entry name" value="PROTEIN_KINASE_DOM"/>
    <property type="match status" value="1"/>
</dbReference>
<dbReference type="Pfam" id="PF00069">
    <property type="entry name" value="Pkinase"/>
    <property type="match status" value="1"/>
</dbReference>
<dbReference type="GO" id="GO:0005524">
    <property type="term" value="F:ATP binding"/>
    <property type="evidence" value="ECO:0007669"/>
    <property type="project" value="UniProtKB-KW"/>
</dbReference>
<proteinExistence type="inferred from homology"/>
<dbReference type="GO" id="GO:0005737">
    <property type="term" value="C:cytoplasm"/>
    <property type="evidence" value="ECO:0007669"/>
    <property type="project" value="TreeGrafter"/>
</dbReference>
<evidence type="ECO:0000256" key="7">
    <source>
        <dbReference type="ARBA" id="ARBA00022840"/>
    </source>
</evidence>
<evidence type="ECO:0000256" key="6">
    <source>
        <dbReference type="ARBA" id="ARBA00022777"/>
    </source>
</evidence>
<dbReference type="AlphaFoldDB" id="A0A4Z2G4M2"/>
<organism evidence="12 13">
    <name type="scientific">Liparis tanakae</name>
    <name type="common">Tanaka's snailfish</name>
    <dbReference type="NCBI Taxonomy" id="230148"/>
    <lineage>
        <taxon>Eukaryota</taxon>
        <taxon>Metazoa</taxon>
        <taxon>Chordata</taxon>
        <taxon>Craniata</taxon>
        <taxon>Vertebrata</taxon>
        <taxon>Euteleostomi</taxon>
        <taxon>Actinopterygii</taxon>
        <taxon>Neopterygii</taxon>
        <taxon>Teleostei</taxon>
        <taxon>Neoteleostei</taxon>
        <taxon>Acanthomorphata</taxon>
        <taxon>Eupercaria</taxon>
        <taxon>Perciformes</taxon>
        <taxon>Cottioidei</taxon>
        <taxon>Cottales</taxon>
        <taxon>Liparidae</taxon>
        <taxon>Liparis</taxon>
    </lineage>
</organism>
<dbReference type="SUPFAM" id="SSF56112">
    <property type="entry name" value="Protein kinase-like (PK-like)"/>
    <property type="match status" value="1"/>
</dbReference>
<gene>
    <name evidence="12" type="primary">Pim2_3</name>
    <name evidence="12" type="ORF">EYF80_041286</name>
</gene>
<dbReference type="PANTHER" id="PTHR22984:SF11">
    <property type="entry name" value="AURORA KINASE-RELATED"/>
    <property type="match status" value="1"/>
</dbReference>
<dbReference type="OrthoDB" id="8596411at2759"/>
<keyword evidence="7" id="KW-0067">ATP-binding</keyword>